<evidence type="ECO:0000313" key="2">
    <source>
        <dbReference type="Proteomes" id="UP000793456"/>
    </source>
</evidence>
<reference evidence="1" key="1">
    <citation type="submission" date="2018-11" db="EMBL/GenBank/DDBJ databases">
        <title>The sequence and de novo assembly of Larimichthys crocea genome using PacBio and Hi-C technologies.</title>
        <authorList>
            <person name="Xu P."/>
            <person name="Chen B."/>
            <person name="Zhou Z."/>
            <person name="Ke Q."/>
            <person name="Wu Y."/>
            <person name="Bai H."/>
            <person name="Pu F."/>
        </authorList>
    </citation>
    <scope>NUCLEOTIDE SEQUENCE</scope>
    <source>
        <tissue evidence="1">Muscle</tissue>
    </source>
</reference>
<organism evidence="1 2">
    <name type="scientific">Larimichthys crocea</name>
    <name type="common">Large yellow croaker</name>
    <name type="synonym">Pseudosciaena crocea</name>
    <dbReference type="NCBI Taxonomy" id="215358"/>
    <lineage>
        <taxon>Eukaryota</taxon>
        <taxon>Metazoa</taxon>
        <taxon>Chordata</taxon>
        <taxon>Craniata</taxon>
        <taxon>Vertebrata</taxon>
        <taxon>Euteleostomi</taxon>
        <taxon>Actinopterygii</taxon>
        <taxon>Neopterygii</taxon>
        <taxon>Teleostei</taxon>
        <taxon>Neoteleostei</taxon>
        <taxon>Acanthomorphata</taxon>
        <taxon>Eupercaria</taxon>
        <taxon>Sciaenidae</taxon>
        <taxon>Larimichthys</taxon>
    </lineage>
</organism>
<accession>A0ACD3QZY6</accession>
<protein>
    <submittedName>
        <fullName evidence="1">Uncharacterized protein</fullName>
    </submittedName>
</protein>
<name>A0ACD3QZY6_LARCR</name>
<proteinExistence type="predicted"/>
<dbReference type="EMBL" id="CM011685">
    <property type="protein sequence ID" value="TMS12719.1"/>
    <property type="molecule type" value="Genomic_DNA"/>
</dbReference>
<evidence type="ECO:0000313" key="1">
    <source>
        <dbReference type="EMBL" id="TMS12719.1"/>
    </source>
</evidence>
<dbReference type="Proteomes" id="UP000793456">
    <property type="component" value="Chromosome XII"/>
</dbReference>
<gene>
    <name evidence="1" type="ORF">E3U43_017677</name>
</gene>
<sequence>MATGSGWQQYYCPAGQGKFSSSSATTTTTTSGSSSSSSSSSIGGGGSSIGGVGMSFQSGIAMEYTQDLHLKMSKKIAQLTKVIYALNTKNDEHEAAIATLKEAHEEEVQQILSETREKILQYKSKISDEMDLKRRIQSLEESMELHERMKRQALAEFESYRQRVEDMQLCTEAQHTQRVVSMSREVEEMRRSFEEKLRTFSQAQTQFEQEKRAALEELKAQHRQEIQELLRSHQSQNANYSKDQEKLGQLHKAEVDSLTERVEELKQDKKRLVEEYEAKLSKAQAFYERELEAMKRTQQLTADNLLAWKRTEAELRREFQTQEAALQKTLGKLRAELARVTDEARENREKSHKLHASLTTSESTVKDLTKQLDEVTQNSEIVEIRQKEAECELEAARDRVQQQATEILLKASQISSLQATQMTQEAAIRDLDNERSRLKDKVLRMEEERESLQSQCQALDERQKQQLQSLEKTLREEKASHEKDMSNVRARSEEEASQMKESQARALEEVGKKHRLFGEESAALIDFPTDTL</sequence>
<keyword evidence="2" id="KW-1185">Reference proteome</keyword>
<comment type="caution">
    <text evidence="1">The sequence shown here is derived from an EMBL/GenBank/DDBJ whole genome shotgun (WGS) entry which is preliminary data.</text>
</comment>